<evidence type="ECO:0000313" key="5">
    <source>
        <dbReference type="Proteomes" id="UP000464507"/>
    </source>
</evidence>
<evidence type="ECO:0000259" key="3">
    <source>
        <dbReference type="Pfam" id="PF08924"/>
    </source>
</evidence>
<keyword evidence="1 2" id="KW-0732">Signal</keyword>
<name>A0A7L5AJD9_9MICO</name>
<evidence type="ECO:0000256" key="2">
    <source>
        <dbReference type="SAM" id="SignalP"/>
    </source>
</evidence>
<dbReference type="RefSeq" id="WP_161887111.1">
    <property type="nucleotide sequence ID" value="NZ_CP017146.1"/>
</dbReference>
<feature type="domain" description="Rv2525c-like glycoside hydrolase-like" evidence="3">
    <location>
        <begin position="70"/>
        <end position="276"/>
    </location>
</feature>
<sequence length="535" mass="55955">MKRIFGALVAVLATTTLIGPLAGAPAAAAPPAGSYAAVQAAGNVPAPGSYAGSGFDACSAPTQNLMSVWLTASPYRAVGIYISGSNRFCSQPQLTPFWITTQQAAGWHLLPIHMGLQPYCTTSTKEFRFTAANAAVSGRAAASEAVAAARALGLATGTALFLDVEAYSTSDPTCRAAVLSYQSNWTARLHDLGFLSGFYSSLSSGIADQVSAYPSSSWVRPDYLWFARYDGIATVSNPAIPASYWPGRRIKQYQSPAQTGGAETWGGLSLEVDRNQLDVTPVPATAFGDFGGNGWSDLIARQASTGSLFLYAGNGNGFAAASRIGIGWNGMSSITRFGDFNGDGREDVIARARSTGSLWLYHGTGTTVTAPVQIGVGWNGMREITPIGDHDGDGRPDVLAVHSATGCLYIYYGRGTSLINGSRIGCGWNAMSELTGGGDFNRDGRVDLIARQDATGHLLLYPGRAGGFGAPVRIGIGWNGMRDITGVGDFDRDGFTDVIAVSATTGDLFRYPGRGTQLSTGLKVGHGWGGMAPLF</sequence>
<dbReference type="Proteomes" id="UP000464507">
    <property type="component" value="Chromosome"/>
</dbReference>
<dbReference type="InterPro" id="IPR017853">
    <property type="entry name" value="GH"/>
</dbReference>
<dbReference type="InterPro" id="IPR013517">
    <property type="entry name" value="FG-GAP"/>
</dbReference>
<dbReference type="KEGG" id="mant:BHD05_14755"/>
<dbReference type="InterPro" id="IPR028994">
    <property type="entry name" value="Integrin_alpha_N"/>
</dbReference>
<dbReference type="Gene3D" id="3.20.20.80">
    <property type="entry name" value="Glycosidases"/>
    <property type="match status" value="1"/>
</dbReference>
<accession>A0A7L5AJD9</accession>
<dbReference type="Gene3D" id="2.130.10.130">
    <property type="entry name" value="Integrin alpha, N-terminal"/>
    <property type="match status" value="1"/>
</dbReference>
<dbReference type="OrthoDB" id="581998at2"/>
<dbReference type="InterPro" id="IPR015020">
    <property type="entry name" value="Rv2525c-like_Glyco_Hydro-like"/>
</dbReference>
<keyword evidence="5" id="KW-1185">Reference proteome</keyword>
<dbReference type="PANTHER" id="PTHR46580">
    <property type="entry name" value="SENSOR KINASE-RELATED"/>
    <property type="match status" value="1"/>
</dbReference>
<protein>
    <recommendedName>
        <fullName evidence="3">Rv2525c-like glycoside hydrolase-like domain-containing protein</fullName>
    </recommendedName>
</protein>
<dbReference type="SUPFAM" id="SSF69318">
    <property type="entry name" value="Integrin alpha N-terminal domain"/>
    <property type="match status" value="1"/>
</dbReference>
<proteinExistence type="predicted"/>
<evidence type="ECO:0000313" key="4">
    <source>
        <dbReference type="EMBL" id="QHO70718.1"/>
    </source>
</evidence>
<dbReference type="SUPFAM" id="SSF51445">
    <property type="entry name" value="(Trans)glycosidases"/>
    <property type="match status" value="1"/>
</dbReference>
<reference evidence="4 5" key="1">
    <citation type="submission" date="2016-09" db="EMBL/GenBank/DDBJ databases">
        <title>Complete genome sequence of microbes from the polar regions.</title>
        <authorList>
            <person name="Liao L."/>
            <person name="Chen B."/>
        </authorList>
    </citation>
    <scope>NUCLEOTIDE SEQUENCE [LARGE SCALE GENOMIC DNA]</scope>
    <source>
        <strain evidence="4 5">ZS314</strain>
    </source>
</reference>
<dbReference type="Pfam" id="PF08924">
    <property type="entry name" value="Rv2525c_GlyHyd-like"/>
    <property type="match status" value="1"/>
</dbReference>
<gene>
    <name evidence="4" type="ORF">BHD05_14755</name>
</gene>
<dbReference type="Pfam" id="PF13517">
    <property type="entry name" value="FG-GAP_3"/>
    <property type="match status" value="2"/>
</dbReference>
<feature type="chain" id="PRO_5029587403" description="Rv2525c-like glycoside hydrolase-like domain-containing protein" evidence="2">
    <location>
        <begin position="29"/>
        <end position="535"/>
    </location>
</feature>
<evidence type="ECO:0000256" key="1">
    <source>
        <dbReference type="ARBA" id="ARBA00022729"/>
    </source>
</evidence>
<dbReference type="AlphaFoldDB" id="A0A7L5AJD9"/>
<feature type="signal peptide" evidence="2">
    <location>
        <begin position="1"/>
        <end position="28"/>
    </location>
</feature>
<dbReference type="EMBL" id="CP017146">
    <property type="protein sequence ID" value="QHO70718.1"/>
    <property type="molecule type" value="Genomic_DNA"/>
</dbReference>
<organism evidence="4 5">
    <name type="scientific">Marisediminicola antarctica</name>
    <dbReference type="NCBI Taxonomy" id="674079"/>
    <lineage>
        <taxon>Bacteria</taxon>
        <taxon>Bacillati</taxon>
        <taxon>Actinomycetota</taxon>
        <taxon>Actinomycetes</taxon>
        <taxon>Micrococcales</taxon>
        <taxon>Microbacteriaceae</taxon>
        <taxon>Marisediminicola</taxon>
    </lineage>
</organism>